<dbReference type="AlphaFoldDB" id="A0A949TLT2"/>
<dbReference type="RefSeq" id="WP_218318682.1">
    <property type="nucleotide sequence ID" value="NZ_JAEEGC010000007.1"/>
</dbReference>
<evidence type="ECO:0000313" key="2">
    <source>
        <dbReference type="EMBL" id="MBV7271647.1"/>
    </source>
</evidence>
<dbReference type="PROSITE" id="PS50943">
    <property type="entry name" value="HTH_CROC1"/>
    <property type="match status" value="1"/>
</dbReference>
<evidence type="ECO:0000313" key="3">
    <source>
        <dbReference type="Proteomes" id="UP000694308"/>
    </source>
</evidence>
<gene>
    <name evidence="2" type="ORF">I6U48_01800</name>
</gene>
<dbReference type="InterPro" id="IPR001387">
    <property type="entry name" value="Cro/C1-type_HTH"/>
</dbReference>
<proteinExistence type="predicted"/>
<dbReference type="CDD" id="cd00093">
    <property type="entry name" value="HTH_XRE"/>
    <property type="match status" value="1"/>
</dbReference>
<dbReference type="EMBL" id="JAEEGC010000007">
    <property type="protein sequence ID" value="MBV7271647.1"/>
    <property type="molecule type" value="Genomic_DNA"/>
</dbReference>
<keyword evidence="3" id="KW-1185">Reference proteome</keyword>
<accession>A0A949TLT2</accession>
<feature type="domain" description="HTH cro/C1-type" evidence="1">
    <location>
        <begin position="38"/>
        <end position="94"/>
    </location>
</feature>
<evidence type="ECO:0000259" key="1">
    <source>
        <dbReference type="PROSITE" id="PS50943"/>
    </source>
</evidence>
<dbReference type="SMART" id="SM00530">
    <property type="entry name" value="HTH_XRE"/>
    <property type="match status" value="1"/>
</dbReference>
<dbReference type="Pfam" id="PF01381">
    <property type="entry name" value="HTH_3"/>
    <property type="match status" value="1"/>
</dbReference>
<sequence length="95" mass="10944">MSLKRVSHSEEDMQIKEDERNAFFMDVARLEREIAKNLASIRKQEGLTQSNIADKTGLTQQMVSRLEKLGNSPTLESFLKYVVALDLKIKFEKIN</sequence>
<reference evidence="2" key="1">
    <citation type="submission" date="2020-12" db="EMBL/GenBank/DDBJ databases">
        <title>Clostridium thailandense sp. nov., a novel acetogenic bacterium isolated from peat land soil in Thailand.</title>
        <authorList>
            <person name="Chaikitkaew S."/>
            <person name="Birkeland N.K."/>
        </authorList>
    </citation>
    <scope>NUCLEOTIDE SEQUENCE</scope>
    <source>
        <strain evidence="2">PL3</strain>
    </source>
</reference>
<name>A0A949TLT2_9CLOT</name>
<protein>
    <submittedName>
        <fullName evidence="2">Helix-turn-helix transcriptional regulator</fullName>
    </submittedName>
</protein>
<comment type="caution">
    <text evidence="2">The sequence shown here is derived from an EMBL/GenBank/DDBJ whole genome shotgun (WGS) entry which is preliminary data.</text>
</comment>
<organism evidence="2 3">
    <name type="scientific">Clostridium thailandense</name>
    <dbReference type="NCBI Taxonomy" id="2794346"/>
    <lineage>
        <taxon>Bacteria</taxon>
        <taxon>Bacillati</taxon>
        <taxon>Bacillota</taxon>
        <taxon>Clostridia</taxon>
        <taxon>Eubacteriales</taxon>
        <taxon>Clostridiaceae</taxon>
        <taxon>Clostridium</taxon>
    </lineage>
</organism>
<dbReference type="Proteomes" id="UP000694308">
    <property type="component" value="Unassembled WGS sequence"/>
</dbReference>